<name>T1EQG4_HELRO</name>
<dbReference type="KEGG" id="hro:HELRODRAFT_160586"/>
<evidence type="ECO:0000313" key="2">
    <source>
        <dbReference type="EnsemblMetazoa" id="HelroP160586"/>
    </source>
</evidence>
<keyword evidence="3" id="KW-1185">Reference proteome</keyword>
<dbReference type="HOGENOM" id="CLU_2148518_0_0_1"/>
<evidence type="ECO:0000313" key="3">
    <source>
        <dbReference type="Proteomes" id="UP000015101"/>
    </source>
</evidence>
<sequence length="112" mass="12671">MQSVTIFNFLWNRLPYSWAGVFQTHAEYFNSGWKVANVEHAVMFINNCISDGLNSIFIKKPRTGSNIGNDHDDRLEHELKTKKEHTGSITVGSRVTGIGEHGAELPDGKWLR</sequence>
<reference evidence="3" key="1">
    <citation type="submission" date="2012-12" db="EMBL/GenBank/DDBJ databases">
        <authorList>
            <person name="Hellsten U."/>
            <person name="Grimwood J."/>
            <person name="Chapman J.A."/>
            <person name="Shapiro H."/>
            <person name="Aerts A."/>
            <person name="Otillar R.P."/>
            <person name="Terry A.Y."/>
            <person name="Boore J.L."/>
            <person name="Simakov O."/>
            <person name="Marletaz F."/>
            <person name="Cho S.-J."/>
            <person name="Edsinger-Gonzales E."/>
            <person name="Havlak P."/>
            <person name="Kuo D.-H."/>
            <person name="Larsson T."/>
            <person name="Lv J."/>
            <person name="Arendt D."/>
            <person name="Savage R."/>
            <person name="Osoegawa K."/>
            <person name="de Jong P."/>
            <person name="Lindberg D.R."/>
            <person name="Seaver E.C."/>
            <person name="Weisblat D.A."/>
            <person name="Putnam N.H."/>
            <person name="Grigoriev I.V."/>
            <person name="Rokhsar D.S."/>
        </authorList>
    </citation>
    <scope>NUCLEOTIDE SEQUENCE</scope>
</reference>
<dbReference type="RefSeq" id="XP_009015783.1">
    <property type="nucleotide sequence ID" value="XM_009017535.1"/>
</dbReference>
<organism evidence="2 3">
    <name type="scientific">Helobdella robusta</name>
    <name type="common">Californian leech</name>
    <dbReference type="NCBI Taxonomy" id="6412"/>
    <lineage>
        <taxon>Eukaryota</taxon>
        <taxon>Metazoa</taxon>
        <taxon>Spiralia</taxon>
        <taxon>Lophotrochozoa</taxon>
        <taxon>Annelida</taxon>
        <taxon>Clitellata</taxon>
        <taxon>Hirudinea</taxon>
        <taxon>Rhynchobdellida</taxon>
        <taxon>Glossiphoniidae</taxon>
        <taxon>Helobdella</taxon>
    </lineage>
</organism>
<gene>
    <name evidence="2" type="primary">20198814</name>
    <name evidence="1" type="ORF">HELRODRAFT_160586</name>
</gene>
<dbReference type="InParanoid" id="T1EQG4"/>
<accession>T1EQG4</accession>
<dbReference type="EMBL" id="KB096324">
    <property type="protein sequence ID" value="ESO06415.1"/>
    <property type="molecule type" value="Genomic_DNA"/>
</dbReference>
<dbReference type="GeneID" id="20198814"/>
<dbReference type="EnsemblMetazoa" id="HelroT160586">
    <property type="protein sequence ID" value="HelroP160586"/>
    <property type="gene ID" value="HelroG160586"/>
</dbReference>
<protein>
    <submittedName>
        <fullName evidence="1 2">Uncharacterized protein</fullName>
    </submittedName>
</protein>
<dbReference type="EMBL" id="AMQM01000626">
    <property type="status" value="NOT_ANNOTATED_CDS"/>
    <property type="molecule type" value="Genomic_DNA"/>
</dbReference>
<evidence type="ECO:0000313" key="1">
    <source>
        <dbReference type="EMBL" id="ESO06415.1"/>
    </source>
</evidence>
<dbReference type="Proteomes" id="UP000015101">
    <property type="component" value="Unassembled WGS sequence"/>
</dbReference>
<reference evidence="1 3" key="2">
    <citation type="journal article" date="2013" name="Nature">
        <title>Insights into bilaterian evolution from three spiralian genomes.</title>
        <authorList>
            <person name="Simakov O."/>
            <person name="Marletaz F."/>
            <person name="Cho S.J."/>
            <person name="Edsinger-Gonzales E."/>
            <person name="Havlak P."/>
            <person name="Hellsten U."/>
            <person name="Kuo D.H."/>
            <person name="Larsson T."/>
            <person name="Lv J."/>
            <person name="Arendt D."/>
            <person name="Savage R."/>
            <person name="Osoegawa K."/>
            <person name="de Jong P."/>
            <person name="Grimwood J."/>
            <person name="Chapman J.A."/>
            <person name="Shapiro H."/>
            <person name="Aerts A."/>
            <person name="Otillar R.P."/>
            <person name="Terry A.Y."/>
            <person name="Boore J.L."/>
            <person name="Grigoriev I.V."/>
            <person name="Lindberg D.R."/>
            <person name="Seaver E.C."/>
            <person name="Weisblat D.A."/>
            <person name="Putnam N.H."/>
            <person name="Rokhsar D.S."/>
        </authorList>
    </citation>
    <scope>NUCLEOTIDE SEQUENCE</scope>
</reference>
<dbReference type="AlphaFoldDB" id="T1EQG4"/>
<reference evidence="2" key="3">
    <citation type="submission" date="2015-06" db="UniProtKB">
        <authorList>
            <consortium name="EnsemblMetazoa"/>
        </authorList>
    </citation>
    <scope>IDENTIFICATION</scope>
</reference>
<proteinExistence type="predicted"/>
<dbReference type="EMBL" id="AMQM01000627">
    <property type="status" value="NOT_ANNOTATED_CDS"/>
    <property type="molecule type" value="Genomic_DNA"/>
</dbReference>
<dbReference type="CTD" id="20198814"/>